<dbReference type="PANTHER" id="PTHR33434:SF4">
    <property type="entry name" value="PHOSPHATASE PROTEIN"/>
    <property type="match status" value="1"/>
</dbReference>
<evidence type="ECO:0000259" key="1">
    <source>
        <dbReference type="PROSITE" id="PS51480"/>
    </source>
</evidence>
<dbReference type="EMBL" id="LJCR01000413">
    <property type="protein sequence ID" value="KPV52847.1"/>
    <property type="molecule type" value="Genomic_DNA"/>
</dbReference>
<dbReference type="InterPro" id="IPR050270">
    <property type="entry name" value="DegV_domain_contain"/>
</dbReference>
<dbReference type="Pfam" id="PF21645">
    <property type="entry name" value="FakA-like_M"/>
    <property type="match status" value="1"/>
</dbReference>
<dbReference type="Gene3D" id="1.25.40.340">
    <property type="match status" value="1"/>
</dbReference>
<accession>A0A0P9D1P7</accession>
<evidence type="ECO:0000313" key="3">
    <source>
        <dbReference type="Proteomes" id="UP000050509"/>
    </source>
</evidence>
<comment type="caution">
    <text evidence="2">The sequence shown here is derived from an EMBL/GenBank/DDBJ whole genome shotgun (WGS) entry which is preliminary data.</text>
</comment>
<dbReference type="InterPro" id="IPR048394">
    <property type="entry name" value="FakA-like_M"/>
</dbReference>
<dbReference type="SMART" id="SM01120">
    <property type="entry name" value="Dak2"/>
    <property type="match status" value="1"/>
</dbReference>
<dbReference type="GO" id="GO:0004371">
    <property type="term" value="F:glycerone kinase activity"/>
    <property type="evidence" value="ECO:0007669"/>
    <property type="project" value="InterPro"/>
</dbReference>
<feature type="domain" description="DhaL" evidence="1">
    <location>
        <begin position="1"/>
        <end position="190"/>
    </location>
</feature>
<dbReference type="SUPFAM" id="SSF101473">
    <property type="entry name" value="DhaL-like"/>
    <property type="match status" value="1"/>
</dbReference>
<dbReference type="NCBIfam" id="TIGR03599">
    <property type="entry name" value="YloV"/>
    <property type="match status" value="1"/>
</dbReference>
<dbReference type="InterPro" id="IPR004007">
    <property type="entry name" value="DhaL_dom"/>
</dbReference>
<evidence type="ECO:0000313" key="2">
    <source>
        <dbReference type="EMBL" id="KPV52847.1"/>
    </source>
</evidence>
<keyword evidence="3" id="KW-1185">Reference proteome</keyword>
<reference evidence="2 3" key="1">
    <citation type="submission" date="2015-09" db="EMBL/GenBank/DDBJ databases">
        <title>Draft genome sequence of Kouleothrix aurantiaca JCM 19913.</title>
        <authorList>
            <person name="Hemp J."/>
        </authorList>
    </citation>
    <scope>NUCLEOTIDE SEQUENCE [LARGE SCALE GENOMIC DNA]</scope>
    <source>
        <strain evidence="2 3">COM-B</strain>
    </source>
</reference>
<proteinExistence type="predicted"/>
<dbReference type="Pfam" id="PF13684">
    <property type="entry name" value="FakA-like_C"/>
    <property type="match status" value="1"/>
</dbReference>
<dbReference type="PANTHER" id="PTHR33434">
    <property type="entry name" value="DEGV DOMAIN-CONTAINING PROTEIN DR_1986-RELATED"/>
    <property type="match status" value="1"/>
</dbReference>
<dbReference type="GO" id="GO:0006071">
    <property type="term" value="P:glycerol metabolic process"/>
    <property type="evidence" value="ECO:0007669"/>
    <property type="project" value="InterPro"/>
</dbReference>
<organism evidence="2 3">
    <name type="scientific">Kouleothrix aurantiaca</name>
    <dbReference type="NCBI Taxonomy" id="186479"/>
    <lineage>
        <taxon>Bacteria</taxon>
        <taxon>Bacillati</taxon>
        <taxon>Chloroflexota</taxon>
        <taxon>Chloroflexia</taxon>
        <taxon>Chloroflexales</taxon>
        <taxon>Roseiflexineae</taxon>
        <taxon>Roseiflexaceae</taxon>
        <taxon>Kouleothrix</taxon>
    </lineage>
</organism>
<dbReference type="Proteomes" id="UP000050509">
    <property type="component" value="Unassembled WGS sequence"/>
</dbReference>
<gene>
    <name evidence="2" type="ORF">SE17_13055</name>
</gene>
<protein>
    <recommendedName>
        <fullName evidence="1">DhaL domain-containing protein</fullName>
    </recommendedName>
</protein>
<sequence>MLAALQAAAHWLEQHAAEVNALNVFPVPDGDTGTNMSLTLTGATKDVAPEPSAAAVAERVKYWAMMRGRGNSGIILSQVLRGLAQGLEGHARVGAPELAAALQQASVAAYRAVLKPVEGTMLTVMREASEAATAALAAPHATLLSVLAATVEGARESVDRTRTLLKTLREAGAVDSGGEGLFLIFQGMLRYARGESVEYHAAAPAPAMSFDDIHGPDDFGYCTNFILRGRGMPYDDIRATLAGMGQSAVIVGDDELIKVHVHLLRPGEALNYAIDFGALEQIEITNMDVQREQLHQKADVAPDAPAVDTAVGVVAVAPGPGFAALFRDLQAGAVVGGGQTMNPSTEDLLAAIEQLPQQDVIVLPNNGNVIMAARQTASLSKKRIEVLPTKTAPQGMAALLSFNYQNDLATNVRAMSGAMQQIATAEVTTAVRDATVDDVAVRAGQTIGLLNGDLVTAADEPQAVIDDLLARMGLDDCEILTVYYGADTSPEAAAALGERIGARFPDIEVEIQNGGQPLYTYILSAE</sequence>
<dbReference type="SMART" id="SM01121">
    <property type="entry name" value="Dak1_2"/>
    <property type="match status" value="1"/>
</dbReference>
<dbReference type="InterPro" id="IPR036117">
    <property type="entry name" value="DhaL_dom_sf"/>
</dbReference>
<dbReference type="PATRIC" id="fig|186479.3.peg.8159"/>
<dbReference type="AlphaFoldDB" id="A0A0P9D1P7"/>
<dbReference type="InterPro" id="IPR019986">
    <property type="entry name" value="YloV-like"/>
</dbReference>
<dbReference type="InterPro" id="IPR033470">
    <property type="entry name" value="FakA-like_C"/>
</dbReference>
<dbReference type="Pfam" id="PF02734">
    <property type="entry name" value="Dak2"/>
    <property type="match status" value="1"/>
</dbReference>
<name>A0A0P9D1P7_9CHLR</name>
<dbReference type="PROSITE" id="PS51480">
    <property type="entry name" value="DHAL"/>
    <property type="match status" value="1"/>
</dbReference>